<organism evidence="4 5">
    <name type="scientific">Stagnimonas aquatica</name>
    <dbReference type="NCBI Taxonomy" id="2689987"/>
    <lineage>
        <taxon>Bacteria</taxon>
        <taxon>Pseudomonadati</taxon>
        <taxon>Pseudomonadota</taxon>
        <taxon>Gammaproteobacteria</taxon>
        <taxon>Nevskiales</taxon>
        <taxon>Nevskiaceae</taxon>
        <taxon>Stagnimonas</taxon>
    </lineage>
</organism>
<keyword evidence="2 3" id="KW-0378">Hydrolase</keyword>
<dbReference type="PANTHER" id="PTHR35147">
    <property type="entry name" value="CHEMORECEPTOR GLUTAMINE DEAMIDASE CHED-RELATED"/>
    <property type="match status" value="1"/>
</dbReference>
<name>A0A3N0VEU0_9GAMM</name>
<dbReference type="GO" id="GO:0050568">
    <property type="term" value="F:protein-glutamine glutaminase activity"/>
    <property type="evidence" value="ECO:0007669"/>
    <property type="project" value="UniProtKB-UniRule"/>
</dbReference>
<dbReference type="PANTHER" id="PTHR35147:SF2">
    <property type="entry name" value="CHEMORECEPTOR GLUTAMINE DEAMIDASE CHED-RELATED"/>
    <property type="match status" value="1"/>
</dbReference>
<evidence type="ECO:0000256" key="3">
    <source>
        <dbReference type="HAMAP-Rule" id="MF_01440"/>
    </source>
</evidence>
<dbReference type="EMBL" id="RJVO01000003">
    <property type="protein sequence ID" value="ROH91184.1"/>
    <property type="molecule type" value="Genomic_DNA"/>
</dbReference>
<dbReference type="AlphaFoldDB" id="A0A3N0VEU0"/>
<evidence type="ECO:0000256" key="1">
    <source>
        <dbReference type="ARBA" id="ARBA00022500"/>
    </source>
</evidence>
<dbReference type="Pfam" id="PF03975">
    <property type="entry name" value="CheD"/>
    <property type="match status" value="1"/>
</dbReference>
<dbReference type="InterPro" id="IPR005659">
    <property type="entry name" value="Chemorcpt_Glu_NH3ase_CheD"/>
</dbReference>
<gene>
    <name evidence="3 4" type="primary">cheD</name>
    <name evidence="4" type="ORF">ED208_07415</name>
</gene>
<dbReference type="HAMAP" id="MF_01440">
    <property type="entry name" value="CheD"/>
    <property type="match status" value="1"/>
</dbReference>
<dbReference type="Proteomes" id="UP000282106">
    <property type="component" value="Unassembled WGS sequence"/>
</dbReference>
<keyword evidence="4" id="KW-0675">Receptor</keyword>
<dbReference type="InterPro" id="IPR038592">
    <property type="entry name" value="CheD-like_sf"/>
</dbReference>
<evidence type="ECO:0000313" key="4">
    <source>
        <dbReference type="EMBL" id="ROH91184.1"/>
    </source>
</evidence>
<evidence type="ECO:0000256" key="2">
    <source>
        <dbReference type="ARBA" id="ARBA00022801"/>
    </source>
</evidence>
<dbReference type="RefSeq" id="WP_123211265.1">
    <property type="nucleotide sequence ID" value="NZ_RJVO01000003.1"/>
</dbReference>
<keyword evidence="5" id="KW-1185">Reference proteome</keyword>
<comment type="catalytic activity">
    <reaction evidence="3">
        <text>L-glutaminyl-[protein] + H2O = L-glutamyl-[protein] + NH4(+)</text>
        <dbReference type="Rhea" id="RHEA:16441"/>
        <dbReference type="Rhea" id="RHEA-COMP:10207"/>
        <dbReference type="Rhea" id="RHEA-COMP:10208"/>
        <dbReference type="ChEBI" id="CHEBI:15377"/>
        <dbReference type="ChEBI" id="CHEBI:28938"/>
        <dbReference type="ChEBI" id="CHEBI:29973"/>
        <dbReference type="ChEBI" id="CHEBI:30011"/>
        <dbReference type="EC" id="3.5.1.44"/>
    </reaction>
</comment>
<dbReference type="Gene3D" id="3.30.1330.200">
    <property type="match status" value="1"/>
</dbReference>
<comment type="function">
    <text evidence="3">Probably deamidates glutamine residues to glutamate on methyl-accepting chemotaxis receptors (MCPs), playing an important role in chemotaxis.</text>
</comment>
<proteinExistence type="inferred from homology"/>
<comment type="similarity">
    <text evidence="3">Belongs to the CheD family.</text>
</comment>
<dbReference type="GO" id="GO:0006935">
    <property type="term" value="P:chemotaxis"/>
    <property type="evidence" value="ECO:0007669"/>
    <property type="project" value="UniProtKB-UniRule"/>
</dbReference>
<protein>
    <recommendedName>
        <fullName evidence="3">Probable chemoreceptor glutamine deamidase CheD</fullName>
        <ecNumber evidence="3">3.5.1.44</ecNumber>
    </recommendedName>
</protein>
<accession>A0A3N0VEU0</accession>
<dbReference type="EC" id="3.5.1.44" evidence="3"/>
<dbReference type="InParanoid" id="A0A3N0VEU0"/>
<dbReference type="SUPFAM" id="SSF64438">
    <property type="entry name" value="CNF1/YfiH-like putative cysteine hydrolases"/>
    <property type="match status" value="1"/>
</dbReference>
<evidence type="ECO:0000313" key="5">
    <source>
        <dbReference type="Proteomes" id="UP000282106"/>
    </source>
</evidence>
<comment type="caution">
    <text evidence="4">The sequence shown here is derived from an EMBL/GenBank/DDBJ whole genome shotgun (WGS) entry which is preliminary data.</text>
</comment>
<sequence>MGDSWGRSGAAGDGWASFVYYDRQFEKTGVKLLPGEFYVSGEDLVLTTVLGSCVSACIRDPRLGIGGMNHFMLPDAELGSGSSARYGSYAMEVLVNELLKAGARRSGLEAKVFGGAAVLKSFTDSNVGNRNAQFVLDYLKAEHIPVLAQDLGDTCPRKIFYFPADGRVLVRRLTSTLASRDLAQETAYRSRLVTAPVAGSVELFD</sequence>
<dbReference type="NCBIfam" id="NF010013">
    <property type="entry name" value="PRK13487.1"/>
    <property type="match status" value="1"/>
</dbReference>
<dbReference type="InterPro" id="IPR011324">
    <property type="entry name" value="Cytotoxic_necrot_fac-like_cat"/>
</dbReference>
<keyword evidence="1 3" id="KW-0145">Chemotaxis</keyword>
<dbReference type="CDD" id="cd16352">
    <property type="entry name" value="CheD"/>
    <property type="match status" value="1"/>
</dbReference>
<reference evidence="4 5" key="1">
    <citation type="submission" date="2018-10" db="EMBL/GenBank/DDBJ databases">
        <authorList>
            <person name="Chen W.-M."/>
        </authorList>
    </citation>
    <scope>NUCLEOTIDE SEQUENCE [LARGE SCALE GENOMIC DNA]</scope>
    <source>
        <strain evidence="4 5">THS-13</strain>
    </source>
</reference>